<reference evidence="11 12" key="1">
    <citation type="submission" date="2018-11" db="EMBL/GenBank/DDBJ databases">
        <authorList>
            <person name="Criscuolo A."/>
        </authorList>
    </citation>
    <scope>NUCLEOTIDE SEQUENCE [LARGE SCALE GENOMIC DNA]</scope>
    <source>
        <strain evidence="11">AT11b</strain>
    </source>
</reference>
<dbReference type="InterPro" id="IPR036890">
    <property type="entry name" value="HATPase_C_sf"/>
</dbReference>
<evidence type="ECO:0000256" key="6">
    <source>
        <dbReference type="ARBA" id="ARBA00022989"/>
    </source>
</evidence>
<keyword evidence="3" id="KW-0808">Transferase</keyword>
<evidence type="ECO:0000256" key="3">
    <source>
        <dbReference type="ARBA" id="ARBA00022679"/>
    </source>
</evidence>
<sequence>MTEILLSAFLPTGSTYCVGHNWSMQNDALLEGQPEPALLRTQFLRLLAALRFGQVLIWPVGLLFGLGLGVQHMPLALAGYLVQALWSVVWVTMTLSRRGVPSWSVWFDLGISAAAAVVAGLSCYPQDALSWSNFAIPPALGCVVTVALLFPLRKLPIAFAVLILGIAVGSSVGMLQNTQVVLSFFSTALLLVVVGVVAGVTGQRLQTQATSLAKLTQEMQAAVAWRESEERQNAERAKQYRTLHDTVLSTLSALARGTLDASDPDVQSRCAADAEYLRSIISSADRSAANQLQGELAAVGRTQAVLGVRVHQHVAELPTMLPEEVVFAVRDACREALNNVVKHSGESEAWITGVGGDRPGSVVVSVTDRGRGFDPIATPPGLGLRQSIAARMTEVGGVAVIDSSPGQGTSVELMWPK</sequence>
<gene>
    <name evidence="11" type="ORF">PSET11_01565</name>
</gene>
<dbReference type="EMBL" id="UXAU01000021">
    <property type="protein sequence ID" value="VDC25480.1"/>
    <property type="molecule type" value="Genomic_DNA"/>
</dbReference>
<evidence type="ECO:0000256" key="1">
    <source>
        <dbReference type="ARBA" id="ARBA00004651"/>
    </source>
</evidence>
<dbReference type="GO" id="GO:0000160">
    <property type="term" value="P:phosphorelay signal transduction system"/>
    <property type="evidence" value="ECO:0007669"/>
    <property type="project" value="UniProtKB-KW"/>
</dbReference>
<comment type="subcellular location">
    <subcellularLocation>
        <location evidence="1">Cell membrane</location>
        <topology evidence="1">Multi-pass membrane protein</topology>
    </subcellularLocation>
</comment>
<proteinExistence type="predicted"/>
<feature type="transmembrane region" description="Helical" evidence="9">
    <location>
        <begin position="105"/>
        <end position="122"/>
    </location>
</feature>
<keyword evidence="4 9" id="KW-0812">Transmembrane</keyword>
<keyword evidence="5 11" id="KW-0418">Kinase</keyword>
<dbReference type="PANTHER" id="PTHR24421">
    <property type="entry name" value="NITRATE/NITRITE SENSOR PROTEIN NARX-RELATED"/>
    <property type="match status" value="1"/>
</dbReference>
<evidence type="ECO:0000256" key="8">
    <source>
        <dbReference type="ARBA" id="ARBA00023136"/>
    </source>
</evidence>
<name>A0A3P5X2H6_9MICC</name>
<dbReference type="Pfam" id="PF02518">
    <property type="entry name" value="HATPase_c"/>
    <property type="match status" value="1"/>
</dbReference>
<feature type="transmembrane region" description="Helical" evidence="9">
    <location>
        <begin position="181"/>
        <end position="201"/>
    </location>
</feature>
<feature type="transmembrane region" description="Helical" evidence="9">
    <location>
        <begin position="48"/>
        <end position="69"/>
    </location>
</feature>
<evidence type="ECO:0000256" key="2">
    <source>
        <dbReference type="ARBA" id="ARBA00022475"/>
    </source>
</evidence>
<dbReference type="InterPro" id="IPR003594">
    <property type="entry name" value="HATPase_dom"/>
</dbReference>
<keyword evidence="2" id="KW-1003">Cell membrane</keyword>
<dbReference type="AlphaFoldDB" id="A0A3P5X2H6"/>
<evidence type="ECO:0000313" key="12">
    <source>
        <dbReference type="Proteomes" id="UP000280861"/>
    </source>
</evidence>
<dbReference type="SUPFAM" id="SSF55874">
    <property type="entry name" value="ATPase domain of HSP90 chaperone/DNA topoisomerase II/histidine kinase"/>
    <property type="match status" value="1"/>
</dbReference>
<evidence type="ECO:0000259" key="10">
    <source>
        <dbReference type="Pfam" id="PF02518"/>
    </source>
</evidence>
<feature type="transmembrane region" description="Helical" evidence="9">
    <location>
        <begin position="157"/>
        <end position="175"/>
    </location>
</feature>
<evidence type="ECO:0000256" key="7">
    <source>
        <dbReference type="ARBA" id="ARBA00023012"/>
    </source>
</evidence>
<dbReference type="InterPro" id="IPR050482">
    <property type="entry name" value="Sensor_HK_TwoCompSys"/>
</dbReference>
<keyword evidence="8 9" id="KW-0472">Membrane</keyword>
<protein>
    <submittedName>
        <fullName evidence="11">Sensory histidine kinase UhpB</fullName>
    </submittedName>
</protein>
<accession>A0A3P5X2H6</accession>
<evidence type="ECO:0000256" key="9">
    <source>
        <dbReference type="SAM" id="Phobius"/>
    </source>
</evidence>
<dbReference type="GO" id="GO:0016301">
    <property type="term" value="F:kinase activity"/>
    <property type="evidence" value="ECO:0007669"/>
    <property type="project" value="UniProtKB-KW"/>
</dbReference>
<keyword evidence="7" id="KW-0902">Two-component regulatory system</keyword>
<organism evidence="11 12">
    <name type="scientific">Arthrobacter ulcerisalmonis</name>
    <dbReference type="NCBI Taxonomy" id="2483813"/>
    <lineage>
        <taxon>Bacteria</taxon>
        <taxon>Bacillati</taxon>
        <taxon>Actinomycetota</taxon>
        <taxon>Actinomycetes</taxon>
        <taxon>Micrococcales</taxon>
        <taxon>Micrococcaceae</taxon>
        <taxon>Arthrobacter</taxon>
    </lineage>
</organism>
<evidence type="ECO:0000256" key="5">
    <source>
        <dbReference type="ARBA" id="ARBA00022777"/>
    </source>
</evidence>
<dbReference type="GO" id="GO:0005886">
    <property type="term" value="C:plasma membrane"/>
    <property type="evidence" value="ECO:0007669"/>
    <property type="project" value="UniProtKB-SubCell"/>
</dbReference>
<dbReference type="CDD" id="cd16917">
    <property type="entry name" value="HATPase_UhpB-NarQ-NarX-like"/>
    <property type="match status" value="1"/>
</dbReference>
<evidence type="ECO:0000256" key="4">
    <source>
        <dbReference type="ARBA" id="ARBA00022692"/>
    </source>
</evidence>
<dbReference type="Proteomes" id="UP000280861">
    <property type="component" value="Unassembled WGS sequence"/>
</dbReference>
<keyword evidence="12" id="KW-1185">Reference proteome</keyword>
<feature type="transmembrane region" description="Helical" evidence="9">
    <location>
        <begin position="128"/>
        <end position="150"/>
    </location>
</feature>
<dbReference type="Gene3D" id="3.30.565.10">
    <property type="entry name" value="Histidine kinase-like ATPase, C-terminal domain"/>
    <property type="match status" value="1"/>
</dbReference>
<feature type="transmembrane region" description="Helical" evidence="9">
    <location>
        <begin position="75"/>
        <end position="93"/>
    </location>
</feature>
<evidence type="ECO:0000313" key="11">
    <source>
        <dbReference type="EMBL" id="VDC25480.1"/>
    </source>
</evidence>
<keyword evidence="6 9" id="KW-1133">Transmembrane helix</keyword>
<feature type="domain" description="Histidine kinase/HSP90-like ATPase" evidence="10">
    <location>
        <begin position="329"/>
        <end position="416"/>
    </location>
</feature>
<dbReference type="PANTHER" id="PTHR24421:SF37">
    <property type="entry name" value="SENSOR HISTIDINE KINASE NARS"/>
    <property type="match status" value="1"/>
</dbReference>